<feature type="region of interest" description="Disordered" evidence="1">
    <location>
        <begin position="1522"/>
        <end position="1551"/>
    </location>
</feature>
<dbReference type="InterPro" id="IPR033616">
    <property type="entry name" value="BLTP1"/>
</dbReference>
<evidence type="ECO:0000259" key="3">
    <source>
        <dbReference type="Pfam" id="PF20413"/>
    </source>
</evidence>
<keyword evidence="5" id="KW-1185">Reference proteome</keyword>
<proteinExistence type="predicted"/>
<dbReference type="GO" id="GO:0048488">
    <property type="term" value="P:synaptic vesicle endocytosis"/>
    <property type="evidence" value="ECO:0007669"/>
    <property type="project" value="TreeGrafter"/>
</dbReference>
<keyword evidence="2" id="KW-1133">Transmembrane helix</keyword>
<accession>A0AAN4ZEP6</accession>
<comment type="caution">
    <text evidence="4">The sequence shown here is derived from an EMBL/GenBank/DDBJ whole genome shotgun (WGS) entry which is preliminary data.</text>
</comment>
<evidence type="ECO:0000256" key="2">
    <source>
        <dbReference type="SAM" id="Phobius"/>
    </source>
</evidence>
<reference evidence="5" key="1">
    <citation type="submission" date="2022-10" db="EMBL/GenBank/DDBJ databases">
        <title>Genome assembly of Pristionchus species.</title>
        <authorList>
            <person name="Yoshida K."/>
            <person name="Sommer R.J."/>
        </authorList>
    </citation>
    <scope>NUCLEOTIDE SEQUENCE [LARGE SCALE GENOMIC DNA]</scope>
    <source>
        <strain evidence="5">RS5460</strain>
    </source>
</reference>
<dbReference type="InterPro" id="IPR047104">
    <property type="entry name" value="BLTP1_N"/>
</dbReference>
<dbReference type="Proteomes" id="UP001328107">
    <property type="component" value="Unassembled WGS sequence"/>
</dbReference>
<feature type="domain" description="Bridge-like lipid transfer protein family member 1 N-terminal" evidence="3">
    <location>
        <begin position="27"/>
        <end position="621"/>
    </location>
</feature>
<keyword evidence="2" id="KW-0472">Membrane</keyword>
<evidence type="ECO:0000313" key="4">
    <source>
        <dbReference type="EMBL" id="GMR38589.1"/>
    </source>
</evidence>
<feature type="compositionally biased region" description="Basic and acidic residues" evidence="1">
    <location>
        <begin position="1524"/>
        <end position="1538"/>
    </location>
</feature>
<dbReference type="PANTHER" id="PTHR31640">
    <property type="entry name" value="TRANSMEMBRANE PROTEIN KIAA1109"/>
    <property type="match status" value="1"/>
</dbReference>
<protein>
    <recommendedName>
        <fullName evidence="3">Bridge-like lipid transfer protein family member 1 N-terminal domain-containing protein</fullName>
    </recommendedName>
</protein>
<dbReference type="EMBL" id="BTRK01000002">
    <property type="protein sequence ID" value="GMR38589.1"/>
    <property type="molecule type" value="Genomic_DNA"/>
</dbReference>
<dbReference type="PANTHER" id="PTHR31640:SF1">
    <property type="entry name" value="BRIDGE-LIKE LIPID TRANSFER PROTEIN FAMILY MEMBER 1"/>
    <property type="match status" value="1"/>
</dbReference>
<feature type="compositionally biased region" description="Gly residues" evidence="1">
    <location>
        <begin position="1540"/>
        <end position="1551"/>
    </location>
</feature>
<feature type="transmembrane region" description="Helical" evidence="2">
    <location>
        <begin position="27"/>
        <end position="47"/>
    </location>
</feature>
<name>A0AAN4ZEP6_9BILA</name>
<feature type="non-terminal residue" evidence="4">
    <location>
        <position position="1573"/>
    </location>
</feature>
<evidence type="ECO:0000256" key="1">
    <source>
        <dbReference type="SAM" id="MobiDB-lite"/>
    </source>
</evidence>
<dbReference type="GO" id="GO:0098793">
    <property type="term" value="C:presynapse"/>
    <property type="evidence" value="ECO:0007669"/>
    <property type="project" value="GOC"/>
</dbReference>
<evidence type="ECO:0000313" key="5">
    <source>
        <dbReference type="Proteomes" id="UP001328107"/>
    </source>
</evidence>
<dbReference type="Pfam" id="PF20413">
    <property type="entry name" value="BLTP1_N"/>
    <property type="match status" value="1"/>
</dbReference>
<sequence>MIDDDTVLVRFNGTDVVIPLAYEKGTLYLVAALIVLLIWVVFSSLYFSRCVGLFISSLFNYYMKFAKIDGSLSISSFSISPLAGKLAFRGFVYACDDYSIRVNDGFIILAYWKFMPNTRAAKCCTSRLSIHINGLQVFVYNQLARYREVAKVLRMVNLIGEEVKTEVATEEKSSFGMARFWSLVGVVKVACTSGKVVLGNPLLAYMMIMNFENVKSTILLEESKKDKKLANWKCSLENVRIVLQKHPEFKGSCPSPPRTMGDGFVVMQTADLTLVYFDDILGREEGAEQRVGEEDRPVWESIWRFGQNTQFAYGGWAERQRYAITAFFLPPLAGMAPVTEMPKKGQKRIRILHEARVSLLQDATLDMYFTRGEELENIQTRLQAGSSIDATVWWITREEGFKWSCKGALLNIQTTTTLIHSPFLNVETFSFEMVALYPRVSNAKQSWNMNVNLSKASLHFVAEHISFFSELSSQWVGDDAADLCAFVPFVMTINVDVQDFEVLLLLNEGNWIDKKVVEDNWMGAIAGKSLSLKILMPFDDFMPEMVKMSYELKIKEEVAVRMNLPQSRVGSAIYASLASHGPEMNARPSRYGRTTNKRTDWMELWRTEGVDVLIEYAYHPTMGSFVSELPIDLLNEWLPKRVTHPFQLPSDIIKINVDVHSSELIASGALIRLVISLIENYCSSYDKLTEVGGGEEGEKKVPFWRGEVVIERLRPMSILFALRLHHLRAFCMGHSTDKMNGIEIVCEQIEVEVDKTKDRSMIQVTLGGCAGRLRDENTSSKDGLISLSSMQVRGEGLFSSLGVSLDMGSVEYSWTLQLILGSITANASTAQLVIAGEFIHSLISQVVLEDDKKKIPPRLTRCQHGSIAVSCRETVPGGRVCPSDSYLQLRLIRVALDRVNLIILDEKASLYAEGESIRLRICNWRTLHVGVGLKKVSLRLLMNTIGDKCIDAGNVTLNHMDLLVKMKERNVDEEKERREWVKKHDESTKRVPIVWRDANERVVCACNGVHRLFGYEDNVGLKWRNENSVLAVVELFDKETIRYMESLVRRGEHACQSQPRAVYMARKCSKEEPSRSSSFHSFSNENRLEMCEAYAKVVDTWSMRSMGEDLPELGLKGEIDEWIVRHTIQASKVKEGIGEGRLITKKSIEKLKPMETPTAANVVLIEGTIAREINITVTPLGLEGAEELIESILKTMKRIPVGYQVQNLFTSCADGGHFHPVLPEGSIRDKGESMLDSLVVNVSLERVNLSLLSAPSPSLYLLSIDHCQLLTSRRERTQYTVTMNGLTGQLLILSFEEESQRGKQKEGALEARVEWIRAARHEGERMVEWRTLLELHLPHPSASFDRPHKSDEVYLLHVDITNVRMVVVVGESGKGDVVYSLLSPTVNQWNESLNAFVTKMKRMNNEFTNYRQWRLVKLLLISNAVKESLLKDKGTAKGEMIRVRAQATLPACPSCFLSLLLLRHTACEDAVEMEDIPYNYKENPVRKQALILALSNWQVPIAPYIPIAKEVNVKDFELEDDMEKDGREGEKRHGEENGVKTGGGRLEGVGGATDLYNYLRSHRKDKKKKEKEE</sequence>
<keyword evidence="2" id="KW-0812">Transmembrane</keyword>
<organism evidence="4 5">
    <name type="scientific">Pristionchus mayeri</name>
    <dbReference type="NCBI Taxonomy" id="1317129"/>
    <lineage>
        <taxon>Eukaryota</taxon>
        <taxon>Metazoa</taxon>
        <taxon>Ecdysozoa</taxon>
        <taxon>Nematoda</taxon>
        <taxon>Chromadorea</taxon>
        <taxon>Rhabditida</taxon>
        <taxon>Rhabditina</taxon>
        <taxon>Diplogasteromorpha</taxon>
        <taxon>Diplogasteroidea</taxon>
        <taxon>Neodiplogasteridae</taxon>
        <taxon>Pristionchus</taxon>
    </lineage>
</organism>
<gene>
    <name evidence="4" type="ORF">PMAYCL1PPCAC_08784</name>
</gene>